<dbReference type="EMBL" id="CP000009">
    <property type="protein sequence ID" value="AAW61142.1"/>
    <property type="molecule type" value="Genomic_DNA"/>
</dbReference>
<dbReference type="PANTHER" id="PTHR43591">
    <property type="entry name" value="METHYLTRANSFERASE"/>
    <property type="match status" value="1"/>
</dbReference>
<evidence type="ECO:0000256" key="5">
    <source>
        <dbReference type="HAMAP-Rule" id="MF_01813"/>
    </source>
</evidence>
<evidence type="ECO:0000256" key="4">
    <source>
        <dbReference type="ARBA" id="ARBA00022691"/>
    </source>
</evidence>
<name>Q5FR54_GLUOX</name>
<dbReference type="HOGENOM" id="CLU_037990_0_0_5"/>
<keyword evidence="2 5" id="KW-0489">Methyltransferase</keyword>
<evidence type="ECO:0000256" key="2">
    <source>
        <dbReference type="ARBA" id="ARBA00022603"/>
    </source>
</evidence>
<sequence>MEATVHHPEITAVGLASPWTSDRKSLEAAPAMPHDKKHCELRMTDHRPEKIPPHPVLSAWYDDSARRSGFVQSLFDRTAPYYDRINTIFSLGSGRWFRRRMLRQTGLQAGDRVLDIATGTGLVAREAAGIAGASNVVGLDMSAGMLAECRRNVPGVSLVQADAQRLPFSDGQFDLLSMGYALRHVADLRETFSVWRHALRPGGHVLILEIGRARSVMIQKILRLYLGRIVPFLSGVTATRDSRTLMEYYWDTIAQCVSPEEIRKALSDAGFENVQQQTYFGVFHAYTGRRPKY</sequence>
<dbReference type="InterPro" id="IPR029063">
    <property type="entry name" value="SAM-dependent_MTases_sf"/>
</dbReference>
<dbReference type="STRING" id="290633.GOX1390"/>
<dbReference type="KEGG" id="gox:GOX1390"/>
<dbReference type="UniPathway" id="UPA00079">
    <property type="reaction ID" value="UER00169"/>
</dbReference>
<keyword evidence="7" id="KW-1185">Reference proteome</keyword>
<evidence type="ECO:0000313" key="7">
    <source>
        <dbReference type="Proteomes" id="UP000006375"/>
    </source>
</evidence>
<comment type="function">
    <text evidence="5">Methyltransferase required for the conversion of demethylmenaquinol (DMKH2) to menaquinol (MKH2) and the conversion of 2-polyprenyl-6-methoxy-1,4-benzoquinol (DDMQH2) to 2-polyprenyl-3-methyl-6-methoxy-1,4-benzoquinol (DMQH2).</text>
</comment>
<evidence type="ECO:0000256" key="3">
    <source>
        <dbReference type="ARBA" id="ARBA00022679"/>
    </source>
</evidence>
<keyword evidence="1 5" id="KW-0474">Menaquinone biosynthesis</keyword>
<keyword evidence="5" id="KW-0831">Ubiquinone biosynthesis</keyword>
<comment type="caution">
    <text evidence="5">Lacks conserved residue(s) required for the propagation of feature annotation.</text>
</comment>
<dbReference type="SUPFAM" id="SSF53335">
    <property type="entry name" value="S-adenosyl-L-methionine-dependent methyltransferases"/>
    <property type="match status" value="1"/>
</dbReference>
<dbReference type="GO" id="GO:0043770">
    <property type="term" value="F:demethylmenaquinone methyltransferase activity"/>
    <property type="evidence" value="ECO:0007669"/>
    <property type="project" value="UniProtKB-UniRule"/>
</dbReference>
<dbReference type="RefSeq" id="WP_011252930.1">
    <property type="nucleotide sequence ID" value="NC_006677.1"/>
</dbReference>
<dbReference type="EC" id="2.1.1.201" evidence="5"/>
<gene>
    <name evidence="5" type="primary">ubiE</name>
    <name evidence="6" type="ordered locus">GOX1390</name>
</gene>
<feature type="binding site" evidence="5">
    <location>
        <position position="140"/>
    </location>
    <ligand>
        <name>S-adenosyl-L-methionine</name>
        <dbReference type="ChEBI" id="CHEBI:59789"/>
    </ligand>
</feature>
<comment type="pathway">
    <text evidence="5">Quinol/quinone metabolism; menaquinone biosynthesis; menaquinol from 1,4-dihydroxy-2-naphthoate: step 2/2.</text>
</comment>
<dbReference type="GO" id="GO:0009060">
    <property type="term" value="P:aerobic respiration"/>
    <property type="evidence" value="ECO:0007669"/>
    <property type="project" value="UniProtKB-UniRule"/>
</dbReference>
<evidence type="ECO:0000256" key="1">
    <source>
        <dbReference type="ARBA" id="ARBA00022428"/>
    </source>
</evidence>
<dbReference type="CDD" id="cd02440">
    <property type="entry name" value="AdoMet_MTases"/>
    <property type="match status" value="1"/>
</dbReference>
<evidence type="ECO:0000313" key="6">
    <source>
        <dbReference type="EMBL" id="AAW61142.1"/>
    </source>
</evidence>
<feature type="binding site" evidence="5">
    <location>
        <position position="120"/>
    </location>
    <ligand>
        <name>S-adenosyl-L-methionine</name>
        <dbReference type="ChEBI" id="CHEBI:59789"/>
    </ligand>
</feature>
<dbReference type="Gene3D" id="3.40.50.150">
    <property type="entry name" value="Vaccinia Virus protein VP39"/>
    <property type="match status" value="1"/>
</dbReference>
<dbReference type="HAMAP" id="MF_01813">
    <property type="entry name" value="MenG_UbiE_methyltr"/>
    <property type="match status" value="1"/>
</dbReference>
<dbReference type="eggNOG" id="COG2226">
    <property type="taxonomic scope" value="Bacteria"/>
</dbReference>
<dbReference type="Pfam" id="PF01209">
    <property type="entry name" value="Ubie_methyltran"/>
    <property type="match status" value="1"/>
</dbReference>
<dbReference type="UniPathway" id="UPA00232"/>
<organism evidence="6 7">
    <name type="scientific">Gluconobacter oxydans (strain 621H)</name>
    <name type="common">Gluconobacter suboxydans</name>
    <dbReference type="NCBI Taxonomy" id="290633"/>
    <lineage>
        <taxon>Bacteria</taxon>
        <taxon>Pseudomonadati</taxon>
        <taxon>Pseudomonadota</taxon>
        <taxon>Alphaproteobacteria</taxon>
        <taxon>Acetobacterales</taxon>
        <taxon>Acetobacteraceae</taxon>
        <taxon>Gluconobacter</taxon>
    </lineage>
</organism>
<dbReference type="PANTHER" id="PTHR43591:SF24">
    <property type="entry name" value="2-METHOXY-6-POLYPRENYL-1,4-BENZOQUINOL METHYLASE, MITOCHONDRIAL"/>
    <property type="match status" value="1"/>
</dbReference>
<dbReference type="PROSITE" id="PS51608">
    <property type="entry name" value="SAM_MT_UBIE"/>
    <property type="match status" value="1"/>
</dbReference>
<comment type="catalytic activity">
    <reaction evidence="5">
        <text>a 2-methoxy-6-(all-trans-polyprenyl)benzene-1,4-diol + S-adenosyl-L-methionine = a 5-methoxy-2-methyl-3-(all-trans-polyprenyl)benzene-1,4-diol + S-adenosyl-L-homocysteine + H(+)</text>
        <dbReference type="Rhea" id="RHEA:28286"/>
        <dbReference type="Rhea" id="RHEA-COMP:10858"/>
        <dbReference type="Rhea" id="RHEA-COMP:10859"/>
        <dbReference type="ChEBI" id="CHEBI:15378"/>
        <dbReference type="ChEBI" id="CHEBI:57856"/>
        <dbReference type="ChEBI" id="CHEBI:59789"/>
        <dbReference type="ChEBI" id="CHEBI:84166"/>
        <dbReference type="ChEBI" id="CHEBI:84167"/>
        <dbReference type="EC" id="2.1.1.201"/>
    </reaction>
</comment>
<dbReference type="EC" id="2.1.1.163" evidence="5"/>
<accession>Q5FR54</accession>
<comment type="catalytic activity">
    <reaction evidence="5">
        <text>a 2-demethylmenaquinol + S-adenosyl-L-methionine = a menaquinol + S-adenosyl-L-homocysteine + H(+)</text>
        <dbReference type="Rhea" id="RHEA:42640"/>
        <dbReference type="Rhea" id="RHEA-COMP:9539"/>
        <dbReference type="Rhea" id="RHEA-COMP:9563"/>
        <dbReference type="ChEBI" id="CHEBI:15378"/>
        <dbReference type="ChEBI" id="CHEBI:18151"/>
        <dbReference type="ChEBI" id="CHEBI:55437"/>
        <dbReference type="ChEBI" id="CHEBI:57856"/>
        <dbReference type="ChEBI" id="CHEBI:59789"/>
        <dbReference type="EC" id="2.1.1.163"/>
    </reaction>
</comment>
<dbReference type="AlphaFoldDB" id="Q5FR54"/>
<comment type="similarity">
    <text evidence="5">Belongs to the class I-like SAM-binding methyltransferase superfamily. MenG/UbiE family.</text>
</comment>
<keyword evidence="4 5" id="KW-0949">S-adenosyl-L-methionine</keyword>
<dbReference type="InterPro" id="IPR004033">
    <property type="entry name" value="UbiE/COQ5_MeTrFase"/>
</dbReference>
<dbReference type="GO" id="GO:0009234">
    <property type="term" value="P:menaquinone biosynthetic process"/>
    <property type="evidence" value="ECO:0007669"/>
    <property type="project" value="UniProtKB-UniRule"/>
</dbReference>
<dbReference type="GO" id="GO:0008425">
    <property type="term" value="F:2-methoxy-6-polyprenyl-1,4-benzoquinol methyltransferase activity"/>
    <property type="evidence" value="ECO:0007669"/>
    <property type="project" value="UniProtKB-UniRule"/>
</dbReference>
<proteinExistence type="inferred from homology"/>
<dbReference type="GO" id="GO:0032259">
    <property type="term" value="P:methylation"/>
    <property type="evidence" value="ECO:0007669"/>
    <property type="project" value="UniProtKB-KW"/>
</dbReference>
<reference evidence="6 7" key="1">
    <citation type="journal article" date="2005" name="Nat. Biotechnol.">
        <title>Complete genome sequence of the acetic acid bacterium Gluconobacter oxydans.</title>
        <authorList>
            <person name="Prust C."/>
            <person name="Hoffmeister M."/>
            <person name="Liesegang H."/>
            <person name="Wiezer A."/>
            <person name="Fricke W.F."/>
            <person name="Ehrenreich A."/>
            <person name="Gottschalk G."/>
            <person name="Deppenmeier U."/>
        </authorList>
    </citation>
    <scope>NUCLEOTIDE SEQUENCE [LARGE SCALE GENOMIC DNA]</scope>
    <source>
        <strain evidence="6 7">621H</strain>
    </source>
</reference>
<keyword evidence="3 5" id="KW-0808">Transferase</keyword>
<comment type="pathway">
    <text evidence="5">Cofactor biosynthesis; ubiquinone biosynthesis.</text>
</comment>
<protein>
    <recommendedName>
        <fullName evidence="5">Ubiquinone/menaquinone biosynthesis C-methyltransferase UbiE</fullName>
        <ecNumber evidence="5">2.1.1.163</ecNumber>
        <ecNumber evidence="5">2.1.1.201</ecNumber>
    </recommendedName>
    <alternativeName>
        <fullName evidence="5">2-methoxy-6-polyprenyl-1,4-benzoquinol methylase</fullName>
    </alternativeName>
    <alternativeName>
        <fullName evidence="5">Demethylmenaquinone methyltransferase</fullName>
    </alternativeName>
</protein>
<dbReference type="Proteomes" id="UP000006375">
    <property type="component" value="Chromosome"/>
</dbReference>
<feature type="binding site" evidence="5">
    <location>
        <begin position="162"/>
        <end position="163"/>
    </location>
    <ligand>
        <name>S-adenosyl-L-methionine</name>
        <dbReference type="ChEBI" id="CHEBI:59789"/>
    </ligand>
</feature>